<comment type="subcellular location">
    <subcellularLocation>
        <location evidence="1">Nucleus</location>
    </subcellularLocation>
</comment>
<dbReference type="PROSITE" id="PS50114">
    <property type="entry name" value="GATA_ZN_FINGER_2"/>
    <property type="match status" value="1"/>
</dbReference>
<dbReference type="GO" id="GO:0008270">
    <property type="term" value="F:zinc ion binding"/>
    <property type="evidence" value="ECO:0007669"/>
    <property type="project" value="UniProtKB-KW"/>
</dbReference>
<feature type="compositionally biased region" description="Polar residues" evidence="8">
    <location>
        <begin position="39"/>
        <end position="53"/>
    </location>
</feature>
<feature type="region of interest" description="Disordered" evidence="8">
    <location>
        <begin position="95"/>
        <end position="175"/>
    </location>
</feature>
<evidence type="ECO:0000256" key="6">
    <source>
        <dbReference type="PROSITE-ProRule" id="PRU00094"/>
    </source>
</evidence>
<dbReference type="GO" id="GO:0045944">
    <property type="term" value="P:positive regulation of transcription by RNA polymerase II"/>
    <property type="evidence" value="ECO:0007669"/>
    <property type="project" value="TreeGrafter"/>
</dbReference>
<feature type="region of interest" description="Disordered" evidence="8">
    <location>
        <begin position="420"/>
        <end position="492"/>
    </location>
</feature>
<dbReference type="FunFam" id="3.30.50.10:FF:000007">
    <property type="entry name" value="Nitrogen regulatory AreA, N-terminal"/>
    <property type="match status" value="1"/>
</dbReference>
<feature type="compositionally biased region" description="Low complexity" evidence="8">
    <location>
        <begin position="234"/>
        <end position="253"/>
    </location>
</feature>
<sequence>MNLPIHSPDGPHEHKRGPSLSRASSTSTSPVATPRTPSGLSTHTAIQTPQISASGVHATPPGDRHAGGTCPGDGRCDGTGGTAACSGCPTYNNGAGASGQQAVSVPRSNVNDSPTYLNAYTHPDSYNSGLSLRGLEMEMQEKSKQHGHNGSSTNAAGPSQPTQPGSPEGRRTPRQSVGALSCVNCGTSTTPLWRRDEQGNNICNACGLYLKLHGTQRPNSMKKGVIKRRKRVPAGVAAQGGQATEQAALMSDQAADRAAAEALVGLGEDSEGDTPSHEDGPRRKRQRRTKEAEGEERRPSPFINAVHGGLELPPLVGRTQTPHGARTHSPHAGGPGAPPMGYVGVGLPPPHTLHMLHGGNGLLPLHGGALPPPASGMVSVEDLQRHYEALGQERARLRELLDRTERIMGDVRQGIEDMQSGGIGAVELRGSRGTTGPGSHADMRRDSADPRHGAPPPQLAGPGVTPAPTAMLLKRKEREEGSGGRGSVWATD</sequence>
<dbReference type="STRING" id="1314674.A0A0D7BBU7"/>
<feature type="compositionally biased region" description="Low complexity" evidence="8">
    <location>
        <begin position="18"/>
        <end position="38"/>
    </location>
</feature>
<evidence type="ECO:0000259" key="9">
    <source>
        <dbReference type="PROSITE" id="PS50114"/>
    </source>
</evidence>
<keyword evidence="2" id="KW-0479">Metal-binding</keyword>
<feature type="compositionally biased region" description="Polar residues" evidence="8">
    <location>
        <begin position="148"/>
        <end position="165"/>
    </location>
</feature>
<keyword evidence="11" id="KW-1185">Reference proteome</keyword>
<protein>
    <recommendedName>
        <fullName evidence="9">GATA-type domain-containing protein</fullName>
    </recommendedName>
</protein>
<name>A0A0D7BBU7_9AGAR</name>
<dbReference type="Proteomes" id="UP000054007">
    <property type="component" value="Unassembled WGS sequence"/>
</dbReference>
<evidence type="ECO:0000313" key="10">
    <source>
        <dbReference type="EMBL" id="KIY67700.1"/>
    </source>
</evidence>
<dbReference type="PANTHER" id="PTHR10071">
    <property type="entry name" value="TRANSCRIPTION FACTOR GATA FAMILY MEMBER"/>
    <property type="match status" value="1"/>
</dbReference>
<keyword evidence="4" id="KW-0862">Zinc</keyword>
<feature type="region of interest" description="Disordered" evidence="8">
    <location>
        <begin position="220"/>
        <end position="338"/>
    </location>
</feature>
<dbReference type="GO" id="GO:0000978">
    <property type="term" value="F:RNA polymerase II cis-regulatory region sequence-specific DNA binding"/>
    <property type="evidence" value="ECO:0007669"/>
    <property type="project" value="TreeGrafter"/>
</dbReference>
<feature type="coiled-coil region" evidence="7">
    <location>
        <begin position="380"/>
        <end position="407"/>
    </location>
</feature>
<gene>
    <name evidence="10" type="ORF">CYLTODRAFT_422284</name>
</gene>
<evidence type="ECO:0000256" key="4">
    <source>
        <dbReference type="ARBA" id="ARBA00022833"/>
    </source>
</evidence>
<feature type="compositionally biased region" description="Basic and acidic residues" evidence="8">
    <location>
        <begin position="441"/>
        <end position="452"/>
    </location>
</feature>
<feature type="compositionally biased region" description="Basic and acidic residues" evidence="8">
    <location>
        <begin position="289"/>
        <end position="299"/>
    </location>
</feature>
<dbReference type="InterPro" id="IPR039355">
    <property type="entry name" value="Transcription_factor_GATA"/>
</dbReference>
<dbReference type="Pfam" id="PF00320">
    <property type="entry name" value="GATA"/>
    <property type="match status" value="1"/>
</dbReference>
<evidence type="ECO:0000256" key="2">
    <source>
        <dbReference type="ARBA" id="ARBA00022723"/>
    </source>
</evidence>
<keyword evidence="3 6" id="KW-0863">Zinc-finger</keyword>
<dbReference type="OrthoDB" id="515401at2759"/>
<feature type="domain" description="GATA-type" evidence="9">
    <location>
        <begin position="176"/>
        <end position="229"/>
    </location>
</feature>
<evidence type="ECO:0000256" key="7">
    <source>
        <dbReference type="SAM" id="Coils"/>
    </source>
</evidence>
<feature type="compositionally biased region" description="Basic and acidic residues" evidence="8">
    <location>
        <begin position="135"/>
        <end position="144"/>
    </location>
</feature>
<dbReference type="AlphaFoldDB" id="A0A0D7BBU7"/>
<evidence type="ECO:0000313" key="11">
    <source>
        <dbReference type="Proteomes" id="UP000054007"/>
    </source>
</evidence>
<dbReference type="PRINTS" id="PR00619">
    <property type="entry name" value="GATAZNFINGER"/>
</dbReference>
<dbReference type="SUPFAM" id="SSF57716">
    <property type="entry name" value="Glucocorticoid receptor-like (DNA-binding domain)"/>
    <property type="match status" value="1"/>
</dbReference>
<dbReference type="PANTHER" id="PTHR10071:SF281">
    <property type="entry name" value="BOX A-BINDING FACTOR-RELATED"/>
    <property type="match status" value="1"/>
</dbReference>
<evidence type="ECO:0000256" key="5">
    <source>
        <dbReference type="ARBA" id="ARBA00023242"/>
    </source>
</evidence>
<feature type="region of interest" description="Disordered" evidence="8">
    <location>
        <begin position="1"/>
        <end position="66"/>
    </location>
</feature>
<dbReference type="GO" id="GO:0000122">
    <property type="term" value="P:negative regulation of transcription by RNA polymerase II"/>
    <property type="evidence" value="ECO:0007669"/>
    <property type="project" value="TreeGrafter"/>
</dbReference>
<dbReference type="EMBL" id="KN880519">
    <property type="protein sequence ID" value="KIY67700.1"/>
    <property type="molecule type" value="Genomic_DNA"/>
</dbReference>
<dbReference type="PROSITE" id="PS00344">
    <property type="entry name" value="GATA_ZN_FINGER_1"/>
    <property type="match status" value="1"/>
</dbReference>
<dbReference type="Gene3D" id="3.30.50.10">
    <property type="entry name" value="Erythroid Transcription Factor GATA-1, subunit A"/>
    <property type="match status" value="1"/>
</dbReference>
<reference evidence="10 11" key="1">
    <citation type="journal article" date="2015" name="Fungal Genet. Biol.">
        <title>Evolution of novel wood decay mechanisms in Agaricales revealed by the genome sequences of Fistulina hepatica and Cylindrobasidium torrendii.</title>
        <authorList>
            <person name="Floudas D."/>
            <person name="Held B.W."/>
            <person name="Riley R."/>
            <person name="Nagy L.G."/>
            <person name="Koehler G."/>
            <person name="Ransdell A.S."/>
            <person name="Younus H."/>
            <person name="Chow J."/>
            <person name="Chiniquy J."/>
            <person name="Lipzen A."/>
            <person name="Tritt A."/>
            <person name="Sun H."/>
            <person name="Haridas S."/>
            <person name="LaButti K."/>
            <person name="Ohm R.A."/>
            <person name="Kues U."/>
            <person name="Blanchette R.A."/>
            <person name="Grigoriev I.V."/>
            <person name="Minto R.E."/>
            <person name="Hibbett D.S."/>
        </authorList>
    </citation>
    <scope>NUCLEOTIDE SEQUENCE [LARGE SCALE GENOMIC DNA]</scope>
    <source>
        <strain evidence="10 11">FP15055 ss-10</strain>
    </source>
</reference>
<feature type="compositionally biased region" description="Polar residues" evidence="8">
    <location>
        <begin position="95"/>
        <end position="130"/>
    </location>
</feature>
<evidence type="ECO:0000256" key="1">
    <source>
        <dbReference type="ARBA" id="ARBA00004123"/>
    </source>
</evidence>
<proteinExistence type="predicted"/>
<dbReference type="InterPro" id="IPR000679">
    <property type="entry name" value="Znf_GATA"/>
</dbReference>
<keyword evidence="5" id="KW-0539">Nucleus</keyword>
<dbReference type="InterPro" id="IPR013088">
    <property type="entry name" value="Znf_NHR/GATA"/>
</dbReference>
<accession>A0A0D7BBU7</accession>
<dbReference type="SMART" id="SM00401">
    <property type="entry name" value="ZnF_GATA"/>
    <property type="match status" value="1"/>
</dbReference>
<dbReference type="GO" id="GO:0005634">
    <property type="term" value="C:nucleus"/>
    <property type="evidence" value="ECO:0007669"/>
    <property type="project" value="UniProtKB-SubCell"/>
</dbReference>
<evidence type="ECO:0000256" key="8">
    <source>
        <dbReference type="SAM" id="MobiDB-lite"/>
    </source>
</evidence>
<dbReference type="GO" id="GO:0000981">
    <property type="term" value="F:DNA-binding transcription factor activity, RNA polymerase II-specific"/>
    <property type="evidence" value="ECO:0007669"/>
    <property type="project" value="TreeGrafter"/>
</dbReference>
<evidence type="ECO:0000256" key="3">
    <source>
        <dbReference type="ARBA" id="ARBA00022771"/>
    </source>
</evidence>
<keyword evidence="7" id="KW-0175">Coiled coil</keyword>
<dbReference type="CDD" id="cd00202">
    <property type="entry name" value="ZnF_GATA"/>
    <property type="match status" value="1"/>
</dbReference>
<organism evidence="10 11">
    <name type="scientific">Cylindrobasidium torrendii FP15055 ss-10</name>
    <dbReference type="NCBI Taxonomy" id="1314674"/>
    <lineage>
        <taxon>Eukaryota</taxon>
        <taxon>Fungi</taxon>
        <taxon>Dikarya</taxon>
        <taxon>Basidiomycota</taxon>
        <taxon>Agaricomycotina</taxon>
        <taxon>Agaricomycetes</taxon>
        <taxon>Agaricomycetidae</taxon>
        <taxon>Agaricales</taxon>
        <taxon>Marasmiineae</taxon>
        <taxon>Physalacriaceae</taxon>
        <taxon>Cylindrobasidium</taxon>
    </lineage>
</organism>